<evidence type="ECO:0000313" key="1">
    <source>
        <dbReference type="EMBL" id="NUC72567.1"/>
    </source>
</evidence>
<dbReference type="Proteomes" id="UP001016761">
    <property type="component" value="Unassembled WGS sequence"/>
</dbReference>
<proteinExistence type="predicted"/>
<dbReference type="EMBL" id="JABUQZ010000001">
    <property type="protein sequence ID" value="NUC72567.1"/>
    <property type="molecule type" value="Genomic_DNA"/>
</dbReference>
<organism evidence="1 2">
    <name type="scientific">Haloterrigena gelatinilytica</name>
    <dbReference type="NCBI Taxonomy" id="2741724"/>
    <lineage>
        <taxon>Archaea</taxon>
        <taxon>Methanobacteriati</taxon>
        <taxon>Methanobacteriota</taxon>
        <taxon>Stenosarchaea group</taxon>
        <taxon>Halobacteria</taxon>
        <taxon>Halobacteriales</taxon>
        <taxon>Natrialbaceae</taxon>
        <taxon>Haloterrigena</taxon>
    </lineage>
</organism>
<keyword evidence="2" id="KW-1185">Reference proteome</keyword>
<sequence>MTVTNDEYINALLVLETARDDVETTDDETRVLQEAHSILQEYRKAGEL</sequence>
<accession>A0ABX2L8H7</accession>
<reference evidence="1 2" key="1">
    <citation type="submission" date="2020-06" db="EMBL/GenBank/DDBJ databases">
        <title>Haloterrigena sp. nov., an extremely halophilic archaeon isolated from a saline sediment.</title>
        <authorList>
            <person name="Liu B.-B."/>
        </authorList>
    </citation>
    <scope>NUCLEOTIDE SEQUENCE [LARGE SCALE GENOMIC DNA]</scope>
    <source>
        <strain evidence="1 2">SYSU A558-1</strain>
    </source>
</reference>
<name>A0ABX2L8H7_9EURY</name>
<comment type="caution">
    <text evidence="1">The sequence shown here is derived from an EMBL/GenBank/DDBJ whole genome shotgun (WGS) entry which is preliminary data.</text>
</comment>
<dbReference type="RefSeq" id="WP_174680476.1">
    <property type="nucleotide sequence ID" value="NZ_JABUQZ010000001.1"/>
</dbReference>
<gene>
    <name evidence="1" type="ORF">HTZ84_09635</name>
</gene>
<protein>
    <submittedName>
        <fullName evidence="1">Uncharacterized protein</fullName>
    </submittedName>
</protein>
<evidence type="ECO:0000313" key="2">
    <source>
        <dbReference type="Proteomes" id="UP001016761"/>
    </source>
</evidence>